<evidence type="ECO:0000256" key="2">
    <source>
        <dbReference type="ARBA" id="ARBA00023125"/>
    </source>
</evidence>
<dbReference type="EMBL" id="DMVW01000049">
    <property type="protein sequence ID" value="HAR51251.1"/>
    <property type="molecule type" value="Genomic_DNA"/>
</dbReference>
<dbReference type="GO" id="GO:0003700">
    <property type="term" value="F:DNA-binding transcription factor activity"/>
    <property type="evidence" value="ECO:0007669"/>
    <property type="project" value="InterPro"/>
</dbReference>
<evidence type="ECO:0000313" key="6">
    <source>
        <dbReference type="Proteomes" id="UP000264719"/>
    </source>
</evidence>
<evidence type="ECO:0000256" key="3">
    <source>
        <dbReference type="ARBA" id="ARBA00023163"/>
    </source>
</evidence>
<keyword evidence="3" id="KW-0804">Transcription</keyword>
<gene>
    <name evidence="5" type="ORF">DCS45_05145</name>
</gene>
<dbReference type="SMART" id="SM00342">
    <property type="entry name" value="HTH_ARAC"/>
    <property type="match status" value="1"/>
</dbReference>
<dbReference type="PANTHER" id="PTHR46796">
    <property type="entry name" value="HTH-TYPE TRANSCRIPTIONAL ACTIVATOR RHAS-RELATED"/>
    <property type="match status" value="1"/>
</dbReference>
<dbReference type="Gene3D" id="1.10.10.60">
    <property type="entry name" value="Homeodomain-like"/>
    <property type="match status" value="2"/>
</dbReference>
<reference evidence="5 6" key="1">
    <citation type="journal article" date="2018" name="Nat. Biotechnol.">
        <title>A standardized bacterial taxonomy based on genome phylogeny substantially revises the tree of life.</title>
        <authorList>
            <person name="Parks D.H."/>
            <person name="Chuvochina M."/>
            <person name="Waite D.W."/>
            <person name="Rinke C."/>
            <person name="Skarshewski A."/>
            <person name="Chaumeil P.A."/>
            <person name="Hugenholtz P."/>
        </authorList>
    </citation>
    <scope>NUCLEOTIDE SEQUENCE [LARGE SCALE GENOMIC DNA]</scope>
    <source>
        <strain evidence="5">UBA9169</strain>
    </source>
</reference>
<dbReference type="InterPro" id="IPR009057">
    <property type="entry name" value="Homeodomain-like_sf"/>
</dbReference>
<dbReference type="AlphaFoldDB" id="A0A348W9N9"/>
<feature type="non-terminal residue" evidence="5">
    <location>
        <position position="325"/>
    </location>
</feature>
<name>A0A348W9N9_9RHOB</name>
<dbReference type="InterPro" id="IPR029062">
    <property type="entry name" value="Class_I_gatase-like"/>
</dbReference>
<proteinExistence type="predicted"/>
<protein>
    <submittedName>
        <fullName evidence="5">AraC family transcriptional regulator</fullName>
    </submittedName>
</protein>
<sequence>MSKPADPTETAEAAAPLIRFDVLLTEGFVLTEYAGVVDQLRLANRVLLRPAFAWRLLSKSGGPVSCLSDATVATEPFDMRPEADYVFVLGNSNPAHPDLSMGRVIDAYVARQTKVILLAEAAARYIEERGDTGMTTHWENRALLQEQIGLGDGSQALATERGQITTSAGMGSTVDVVLTLMARHIPTATVSTVADILLHDRIRDLGTLQPFGGKTIALTGDRELDLSIELMQANIEEPLPIADIVRLVGVSSRSLERRFRRALNARPAEYYRALRLNRANNLLLNTSMPINEIALACGFPSGFTPHYRAHFGVTPQAARRRRQQG</sequence>
<dbReference type="SUPFAM" id="SSF46689">
    <property type="entry name" value="Homeodomain-like"/>
    <property type="match status" value="2"/>
</dbReference>
<dbReference type="Gene3D" id="3.40.50.880">
    <property type="match status" value="1"/>
</dbReference>
<dbReference type="Proteomes" id="UP000264719">
    <property type="component" value="Unassembled WGS sequence"/>
</dbReference>
<keyword evidence="2" id="KW-0238">DNA-binding</keyword>
<dbReference type="InterPro" id="IPR018060">
    <property type="entry name" value="HTH_AraC"/>
</dbReference>
<organism evidence="5 6">
    <name type="scientific">Roseovarius nubinhibens</name>
    <dbReference type="NCBI Taxonomy" id="314263"/>
    <lineage>
        <taxon>Bacteria</taxon>
        <taxon>Pseudomonadati</taxon>
        <taxon>Pseudomonadota</taxon>
        <taxon>Alphaproteobacteria</taxon>
        <taxon>Rhodobacterales</taxon>
        <taxon>Roseobacteraceae</taxon>
        <taxon>Roseovarius</taxon>
    </lineage>
</organism>
<keyword evidence="1" id="KW-0805">Transcription regulation</keyword>
<feature type="domain" description="HTH araC/xylS-type" evidence="4">
    <location>
        <begin position="225"/>
        <end position="321"/>
    </location>
</feature>
<dbReference type="InterPro" id="IPR050204">
    <property type="entry name" value="AraC_XylS_family_regulators"/>
</dbReference>
<accession>A0A348W9N9</accession>
<dbReference type="PROSITE" id="PS01124">
    <property type="entry name" value="HTH_ARAC_FAMILY_2"/>
    <property type="match status" value="1"/>
</dbReference>
<comment type="caution">
    <text evidence="5">The sequence shown here is derived from an EMBL/GenBank/DDBJ whole genome shotgun (WGS) entry which is preliminary data.</text>
</comment>
<evidence type="ECO:0000313" key="5">
    <source>
        <dbReference type="EMBL" id="HAR51251.1"/>
    </source>
</evidence>
<dbReference type="Pfam" id="PF12833">
    <property type="entry name" value="HTH_18"/>
    <property type="match status" value="1"/>
</dbReference>
<evidence type="ECO:0000256" key="1">
    <source>
        <dbReference type="ARBA" id="ARBA00023015"/>
    </source>
</evidence>
<dbReference type="SUPFAM" id="SSF52317">
    <property type="entry name" value="Class I glutamine amidotransferase-like"/>
    <property type="match status" value="1"/>
</dbReference>
<evidence type="ECO:0000259" key="4">
    <source>
        <dbReference type="PROSITE" id="PS01124"/>
    </source>
</evidence>
<dbReference type="GO" id="GO:0043565">
    <property type="term" value="F:sequence-specific DNA binding"/>
    <property type="evidence" value="ECO:0007669"/>
    <property type="project" value="InterPro"/>
</dbReference>
<dbReference type="PANTHER" id="PTHR46796:SF12">
    <property type="entry name" value="HTH-TYPE DNA-BINDING TRANSCRIPTIONAL ACTIVATOR EUTR"/>
    <property type="match status" value="1"/>
</dbReference>